<organism evidence="2 3">
    <name type="scientific">Euroglyphus maynei</name>
    <name type="common">Mayne's house dust mite</name>
    <dbReference type="NCBI Taxonomy" id="6958"/>
    <lineage>
        <taxon>Eukaryota</taxon>
        <taxon>Metazoa</taxon>
        <taxon>Ecdysozoa</taxon>
        <taxon>Arthropoda</taxon>
        <taxon>Chelicerata</taxon>
        <taxon>Arachnida</taxon>
        <taxon>Acari</taxon>
        <taxon>Acariformes</taxon>
        <taxon>Sarcoptiformes</taxon>
        <taxon>Astigmata</taxon>
        <taxon>Psoroptidia</taxon>
        <taxon>Analgoidea</taxon>
        <taxon>Pyroglyphidae</taxon>
        <taxon>Pyroglyphinae</taxon>
        <taxon>Euroglyphus</taxon>
    </lineage>
</organism>
<dbReference type="Proteomes" id="UP000194236">
    <property type="component" value="Unassembled WGS sequence"/>
</dbReference>
<feature type="compositionally biased region" description="Pro residues" evidence="1">
    <location>
        <begin position="1"/>
        <end position="16"/>
    </location>
</feature>
<reference evidence="2 3" key="1">
    <citation type="submission" date="2017-03" db="EMBL/GenBank/DDBJ databases">
        <title>Genome Survey of Euroglyphus maynei.</title>
        <authorList>
            <person name="Arlian L.G."/>
            <person name="Morgan M.S."/>
            <person name="Rider S.D."/>
        </authorList>
    </citation>
    <scope>NUCLEOTIDE SEQUENCE [LARGE SCALE GENOMIC DNA]</scope>
    <source>
        <strain evidence="2">Arlian Lab</strain>
        <tissue evidence="2">Whole body</tissue>
    </source>
</reference>
<dbReference type="EMBL" id="MUJZ01036709">
    <property type="protein sequence ID" value="OTF76598.1"/>
    <property type="molecule type" value="Genomic_DNA"/>
</dbReference>
<keyword evidence="3" id="KW-1185">Reference proteome</keyword>
<sequence length="81" mass="9052">MATTAIPPPPPPPPMPGSSDSSPMPNWRDLYPSPSPSRHHEHPPSKEEIEKQQYAHLPDKLLNAMNKDRKPFTYTPSGVSR</sequence>
<accession>A0A1Y3B9L5</accession>
<name>A0A1Y3B9L5_EURMA</name>
<feature type="compositionally biased region" description="Basic and acidic residues" evidence="1">
    <location>
        <begin position="42"/>
        <end position="59"/>
    </location>
</feature>
<evidence type="ECO:0000256" key="1">
    <source>
        <dbReference type="SAM" id="MobiDB-lite"/>
    </source>
</evidence>
<protein>
    <submittedName>
        <fullName evidence="2">Uncharacterized protein</fullName>
    </submittedName>
</protein>
<dbReference type="OrthoDB" id="6107953at2759"/>
<evidence type="ECO:0000313" key="3">
    <source>
        <dbReference type="Proteomes" id="UP000194236"/>
    </source>
</evidence>
<dbReference type="AlphaFoldDB" id="A0A1Y3B9L5"/>
<comment type="caution">
    <text evidence="2">The sequence shown here is derived from an EMBL/GenBank/DDBJ whole genome shotgun (WGS) entry which is preliminary data.</text>
</comment>
<gene>
    <name evidence="2" type="ORF">BLA29_008665</name>
</gene>
<feature type="region of interest" description="Disordered" evidence="1">
    <location>
        <begin position="1"/>
        <end position="81"/>
    </location>
</feature>
<proteinExistence type="predicted"/>
<evidence type="ECO:0000313" key="2">
    <source>
        <dbReference type="EMBL" id="OTF76598.1"/>
    </source>
</evidence>